<dbReference type="GO" id="GO:0070626">
    <property type="term" value="F:(S)-2-(5-amino-1-(5-phospho-D-ribosyl)imidazole-4-carboxamido) succinate lyase (fumarate-forming) activity"/>
    <property type="evidence" value="ECO:0007669"/>
    <property type="project" value="TreeGrafter"/>
</dbReference>
<keyword evidence="1 3" id="KW-0456">Lyase</keyword>
<dbReference type="GO" id="GO:0004018">
    <property type="term" value="F:N6-(1,2-dicarboxyethyl)AMP AMP-lyase (fumarate-forming) activity"/>
    <property type="evidence" value="ECO:0007669"/>
    <property type="project" value="TreeGrafter"/>
</dbReference>
<dbReference type="Proteomes" id="UP000263273">
    <property type="component" value="Unassembled WGS sequence"/>
</dbReference>
<dbReference type="PANTHER" id="PTHR43172:SF1">
    <property type="entry name" value="ADENYLOSUCCINATE LYASE"/>
    <property type="match status" value="1"/>
</dbReference>
<dbReference type="Pfam" id="PF00206">
    <property type="entry name" value="Lyase_1"/>
    <property type="match status" value="1"/>
</dbReference>
<accession>A0A354YXJ1</accession>
<dbReference type="InterPro" id="IPR024083">
    <property type="entry name" value="Fumarase/histidase_N"/>
</dbReference>
<organism evidence="3 4">
    <name type="scientific">Syntrophomonas wolfei</name>
    <dbReference type="NCBI Taxonomy" id="863"/>
    <lineage>
        <taxon>Bacteria</taxon>
        <taxon>Bacillati</taxon>
        <taxon>Bacillota</taxon>
        <taxon>Clostridia</taxon>
        <taxon>Eubacteriales</taxon>
        <taxon>Syntrophomonadaceae</taxon>
        <taxon>Syntrophomonas</taxon>
    </lineage>
</organism>
<dbReference type="InterPro" id="IPR008948">
    <property type="entry name" value="L-Aspartase-like"/>
</dbReference>
<feature type="non-terminal residue" evidence="3">
    <location>
        <position position="104"/>
    </location>
</feature>
<evidence type="ECO:0000256" key="1">
    <source>
        <dbReference type="ARBA" id="ARBA00023239"/>
    </source>
</evidence>
<sequence>MIERYTLSEMGRVWSEENKLKNWLKIEIAACEAWAELGKIPLSAVEIIRGRAAFKLDRIKEIEAEVRHDVIAFLTNVAEYVGDDSKYIHLGMTSSDILDTGLAL</sequence>
<dbReference type="Gene3D" id="1.10.275.10">
    <property type="entry name" value="Fumarase/aspartase (N-terminal domain)"/>
    <property type="match status" value="1"/>
</dbReference>
<evidence type="ECO:0000313" key="4">
    <source>
        <dbReference type="Proteomes" id="UP000263273"/>
    </source>
</evidence>
<proteinExistence type="predicted"/>
<comment type="caution">
    <text evidence="3">The sequence shown here is derived from an EMBL/GenBank/DDBJ whole genome shotgun (WGS) entry which is preliminary data.</text>
</comment>
<gene>
    <name evidence="3" type="ORF">DDZ44_05810</name>
</gene>
<dbReference type="PANTHER" id="PTHR43172">
    <property type="entry name" value="ADENYLOSUCCINATE LYASE"/>
    <property type="match status" value="1"/>
</dbReference>
<dbReference type="SUPFAM" id="SSF48557">
    <property type="entry name" value="L-aspartase-like"/>
    <property type="match status" value="1"/>
</dbReference>
<dbReference type="AlphaFoldDB" id="A0A354YXJ1"/>
<dbReference type="GO" id="GO:0005829">
    <property type="term" value="C:cytosol"/>
    <property type="evidence" value="ECO:0007669"/>
    <property type="project" value="TreeGrafter"/>
</dbReference>
<protein>
    <submittedName>
        <fullName evidence="3">Adenylosuccinate lyase</fullName>
    </submittedName>
</protein>
<dbReference type="FunFam" id="1.10.275.10:FF:000006">
    <property type="entry name" value="Adenylosuccinate lyase"/>
    <property type="match status" value="1"/>
</dbReference>
<evidence type="ECO:0000259" key="2">
    <source>
        <dbReference type="Pfam" id="PF00206"/>
    </source>
</evidence>
<dbReference type="InterPro" id="IPR022761">
    <property type="entry name" value="Fumarate_lyase_N"/>
</dbReference>
<reference evidence="3 4" key="1">
    <citation type="journal article" date="2018" name="Nat. Biotechnol.">
        <title>A standardized bacterial taxonomy based on genome phylogeny substantially revises the tree of life.</title>
        <authorList>
            <person name="Parks D.H."/>
            <person name="Chuvochina M."/>
            <person name="Waite D.W."/>
            <person name="Rinke C."/>
            <person name="Skarshewski A."/>
            <person name="Chaumeil P.A."/>
            <person name="Hugenholtz P."/>
        </authorList>
    </citation>
    <scope>NUCLEOTIDE SEQUENCE [LARGE SCALE GENOMIC DNA]</scope>
    <source>
        <strain evidence="3">UBA10948</strain>
    </source>
</reference>
<dbReference type="EMBL" id="DNZF01000127">
    <property type="protein sequence ID" value="HBK53431.1"/>
    <property type="molecule type" value="Genomic_DNA"/>
</dbReference>
<dbReference type="GO" id="GO:0044208">
    <property type="term" value="P:'de novo' AMP biosynthetic process"/>
    <property type="evidence" value="ECO:0007669"/>
    <property type="project" value="TreeGrafter"/>
</dbReference>
<name>A0A354YXJ1_9FIRM</name>
<evidence type="ECO:0000313" key="3">
    <source>
        <dbReference type="EMBL" id="HBK53431.1"/>
    </source>
</evidence>
<feature type="domain" description="Fumarate lyase N-terminal" evidence="2">
    <location>
        <begin position="8"/>
        <end position="104"/>
    </location>
</feature>